<dbReference type="Gene3D" id="1.10.10.10">
    <property type="entry name" value="Winged helix-like DNA-binding domain superfamily/Winged helix DNA-binding domain"/>
    <property type="match status" value="1"/>
</dbReference>
<dbReference type="Proteomes" id="UP001165378">
    <property type="component" value="Unassembled WGS sequence"/>
</dbReference>
<evidence type="ECO:0000313" key="9">
    <source>
        <dbReference type="EMBL" id="MCF2530339.1"/>
    </source>
</evidence>
<organism evidence="9 10">
    <name type="scientific">Yinghuangia soli</name>
    <dbReference type="NCBI Taxonomy" id="2908204"/>
    <lineage>
        <taxon>Bacteria</taxon>
        <taxon>Bacillati</taxon>
        <taxon>Actinomycetota</taxon>
        <taxon>Actinomycetes</taxon>
        <taxon>Kitasatosporales</taxon>
        <taxon>Streptomycetaceae</taxon>
        <taxon>Yinghuangia</taxon>
    </lineage>
</organism>
<sequence length="253" mass="26853">MTGPPRPLRSAGPPRPSRPSGSSKTADIGGIARDPAALEAFYLEHFDAVLRFVVRRVDDAQSAADLTADVFMAAVKSAHTYRGGPGGARAWLYGVARNVIAGDRHRAIREGEASRRAGARRLTDPDDIARVEEQLDAEHQVRELYRAVRELPEADRAVLELVSVDGLGVTEAARALGIGAVAARTRLHRARRRLARLMESRAQDPAPPAAPRPAAAPALASASVPLRAPVGAPPPGASALASFDPSRSMEVRP</sequence>
<dbReference type="Gene3D" id="1.10.1740.10">
    <property type="match status" value="1"/>
</dbReference>
<evidence type="ECO:0000259" key="7">
    <source>
        <dbReference type="Pfam" id="PF04542"/>
    </source>
</evidence>
<dbReference type="NCBIfam" id="TIGR02937">
    <property type="entry name" value="sigma70-ECF"/>
    <property type="match status" value="1"/>
</dbReference>
<dbReference type="InterPro" id="IPR013324">
    <property type="entry name" value="RNA_pol_sigma_r3/r4-like"/>
</dbReference>
<proteinExistence type="inferred from homology"/>
<evidence type="ECO:0000256" key="5">
    <source>
        <dbReference type="ARBA" id="ARBA00023163"/>
    </source>
</evidence>
<reference evidence="9" key="1">
    <citation type="submission" date="2022-01" db="EMBL/GenBank/DDBJ databases">
        <title>Genome-Based Taxonomic Classification of the Phylum Actinobacteria.</title>
        <authorList>
            <person name="Gao Y."/>
        </authorList>
    </citation>
    <scope>NUCLEOTIDE SEQUENCE</scope>
    <source>
        <strain evidence="9">KLBMP 8922</strain>
    </source>
</reference>
<evidence type="ECO:0000256" key="2">
    <source>
        <dbReference type="ARBA" id="ARBA00023015"/>
    </source>
</evidence>
<dbReference type="SUPFAM" id="SSF88659">
    <property type="entry name" value="Sigma3 and sigma4 domains of RNA polymerase sigma factors"/>
    <property type="match status" value="1"/>
</dbReference>
<dbReference type="SUPFAM" id="SSF88946">
    <property type="entry name" value="Sigma2 domain of RNA polymerase sigma factors"/>
    <property type="match status" value="1"/>
</dbReference>
<name>A0AA41U5U8_9ACTN</name>
<feature type="region of interest" description="Disordered" evidence="6">
    <location>
        <begin position="1"/>
        <end position="29"/>
    </location>
</feature>
<dbReference type="GO" id="GO:0016987">
    <property type="term" value="F:sigma factor activity"/>
    <property type="evidence" value="ECO:0007669"/>
    <property type="project" value="UniProtKB-KW"/>
</dbReference>
<evidence type="ECO:0000256" key="4">
    <source>
        <dbReference type="ARBA" id="ARBA00023125"/>
    </source>
</evidence>
<feature type="region of interest" description="Disordered" evidence="6">
    <location>
        <begin position="198"/>
        <end position="253"/>
    </location>
</feature>
<keyword evidence="5" id="KW-0804">Transcription</keyword>
<keyword evidence="3" id="KW-0731">Sigma factor</keyword>
<dbReference type="InterPro" id="IPR014284">
    <property type="entry name" value="RNA_pol_sigma-70_dom"/>
</dbReference>
<protein>
    <submittedName>
        <fullName evidence="9">Sigma-70 family RNA polymerase sigma factor</fullName>
    </submittedName>
</protein>
<evidence type="ECO:0000256" key="1">
    <source>
        <dbReference type="ARBA" id="ARBA00010641"/>
    </source>
</evidence>
<dbReference type="InterPro" id="IPR007627">
    <property type="entry name" value="RNA_pol_sigma70_r2"/>
</dbReference>
<evidence type="ECO:0000256" key="3">
    <source>
        <dbReference type="ARBA" id="ARBA00023082"/>
    </source>
</evidence>
<evidence type="ECO:0000313" key="10">
    <source>
        <dbReference type="Proteomes" id="UP001165378"/>
    </source>
</evidence>
<dbReference type="RefSeq" id="WP_235054996.1">
    <property type="nucleotide sequence ID" value="NZ_JAKFHA010000015.1"/>
</dbReference>
<keyword evidence="4" id="KW-0238">DNA-binding</keyword>
<keyword evidence="2" id="KW-0805">Transcription regulation</keyword>
<dbReference type="GO" id="GO:0006352">
    <property type="term" value="P:DNA-templated transcription initiation"/>
    <property type="evidence" value="ECO:0007669"/>
    <property type="project" value="InterPro"/>
</dbReference>
<dbReference type="PANTHER" id="PTHR43133:SF8">
    <property type="entry name" value="RNA POLYMERASE SIGMA FACTOR HI_1459-RELATED"/>
    <property type="match status" value="1"/>
</dbReference>
<dbReference type="PANTHER" id="PTHR43133">
    <property type="entry name" value="RNA POLYMERASE ECF-TYPE SIGMA FACTO"/>
    <property type="match status" value="1"/>
</dbReference>
<dbReference type="EMBL" id="JAKFHA010000015">
    <property type="protein sequence ID" value="MCF2530339.1"/>
    <property type="molecule type" value="Genomic_DNA"/>
</dbReference>
<dbReference type="Pfam" id="PF04542">
    <property type="entry name" value="Sigma70_r2"/>
    <property type="match status" value="1"/>
</dbReference>
<feature type="compositionally biased region" description="Low complexity" evidence="6">
    <location>
        <begin position="212"/>
        <end position="230"/>
    </location>
</feature>
<gene>
    <name evidence="9" type="ORF">LZ495_24385</name>
</gene>
<feature type="domain" description="RNA polymerase sigma-70 region 2" evidence="7">
    <location>
        <begin position="42"/>
        <end position="100"/>
    </location>
</feature>
<dbReference type="Pfam" id="PF08281">
    <property type="entry name" value="Sigma70_r4_2"/>
    <property type="match status" value="1"/>
</dbReference>
<comment type="similarity">
    <text evidence="1">Belongs to the sigma-70 factor family. ECF subfamily.</text>
</comment>
<feature type="compositionally biased region" description="Pro residues" evidence="6">
    <location>
        <begin position="1"/>
        <end position="17"/>
    </location>
</feature>
<dbReference type="InterPro" id="IPR039425">
    <property type="entry name" value="RNA_pol_sigma-70-like"/>
</dbReference>
<keyword evidence="10" id="KW-1185">Reference proteome</keyword>
<dbReference type="GO" id="GO:0003677">
    <property type="term" value="F:DNA binding"/>
    <property type="evidence" value="ECO:0007669"/>
    <property type="project" value="UniProtKB-KW"/>
</dbReference>
<accession>A0AA41U5U8</accession>
<evidence type="ECO:0000256" key="6">
    <source>
        <dbReference type="SAM" id="MobiDB-lite"/>
    </source>
</evidence>
<feature type="domain" description="RNA polymerase sigma factor 70 region 4 type 2" evidence="8">
    <location>
        <begin position="142"/>
        <end position="194"/>
    </location>
</feature>
<dbReference type="AlphaFoldDB" id="A0AA41U5U8"/>
<dbReference type="InterPro" id="IPR013249">
    <property type="entry name" value="RNA_pol_sigma70_r4_t2"/>
</dbReference>
<dbReference type="InterPro" id="IPR013325">
    <property type="entry name" value="RNA_pol_sigma_r2"/>
</dbReference>
<evidence type="ECO:0000259" key="8">
    <source>
        <dbReference type="Pfam" id="PF08281"/>
    </source>
</evidence>
<comment type="caution">
    <text evidence="9">The sequence shown here is derived from an EMBL/GenBank/DDBJ whole genome shotgun (WGS) entry which is preliminary data.</text>
</comment>
<dbReference type="InterPro" id="IPR036388">
    <property type="entry name" value="WH-like_DNA-bd_sf"/>
</dbReference>